<dbReference type="Proteomes" id="UP000075881">
    <property type="component" value="Unassembled WGS sequence"/>
</dbReference>
<reference evidence="3" key="1">
    <citation type="submission" date="2013-03" db="EMBL/GenBank/DDBJ databases">
        <title>The Genome Sequence of Anopheles christyi ACHKN1017.</title>
        <authorList>
            <consortium name="The Broad Institute Genomics Platform"/>
            <person name="Neafsey D.E."/>
            <person name="Besansky N."/>
            <person name="Walker B."/>
            <person name="Young S.K."/>
            <person name="Zeng Q."/>
            <person name="Gargeya S."/>
            <person name="Fitzgerald M."/>
            <person name="Haas B."/>
            <person name="Abouelleil A."/>
            <person name="Allen A.W."/>
            <person name="Alvarado L."/>
            <person name="Arachchi H.M."/>
            <person name="Berlin A.M."/>
            <person name="Chapman S.B."/>
            <person name="Gainer-Dewar J."/>
            <person name="Goldberg J."/>
            <person name="Griggs A."/>
            <person name="Gujja S."/>
            <person name="Hansen M."/>
            <person name="Howarth C."/>
            <person name="Imamovic A."/>
            <person name="Ireland A."/>
            <person name="Larimer J."/>
            <person name="McCowan C."/>
            <person name="Murphy C."/>
            <person name="Pearson M."/>
            <person name="Poon T.W."/>
            <person name="Priest M."/>
            <person name="Roberts A."/>
            <person name="Saif S."/>
            <person name="Shea T."/>
            <person name="Sisk P."/>
            <person name="Sykes S."/>
            <person name="Wortman J."/>
            <person name="Nusbaum C."/>
            <person name="Birren B."/>
        </authorList>
    </citation>
    <scope>NUCLEOTIDE SEQUENCE [LARGE SCALE GENOMIC DNA]</scope>
    <source>
        <strain evidence="3">ACHKN1017</strain>
    </source>
</reference>
<reference evidence="2" key="2">
    <citation type="submission" date="2020-05" db="UniProtKB">
        <authorList>
            <consortium name="EnsemblMetazoa"/>
        </authorList>
    </citation>
    <scope>IDENTIFICATION</scope>
    <source>
        <strain evidence="2">ACHKN1017</strain>
    </source>
</reference>
<dbReference type="VEuPathDB" id="VectorBase:ACHR009025"/>
<sequence>MINRVLFAHRTNRIFPDDNIIANRYITWKNLLDKFDKRFEDDEDGLSMDEALDLYEDTDVGNSDQQQNVEEAVESANDSDSDKENEQSSNFTALKEQLAIDLRQRTAEWKNNGMEKIFNSNFSLSVDHVQKWLHDSQPGTSKQMTQERETRFTEYDGNTQMNVTHKENVSILNETQKQELAMENNSSCVYTDNSRRRVIVHQIEKTTISSYMIEPHGFNVADVVCKLNLNSFVQSIPNITPFKIPSLRPTPSVEARTDKVMQLSKLGNGKGVNTSALANSSLASLVKSALTLVPKSRVVDDMKQRNGKHNKQQRVQFKPTRKYKPQGIVIYRPKQLDRSKPPGQQQKICINTNDLDLSGIKSSVRRKKFDNFSRLTDPHATLVYYESDDETILVNDSDDLDCSDDPILNFKPELCILAFSNDDGQKS</sequence>
<dbReference type="AlphaFoldDB" id="A0A182KE38"/>
<protein>
    <submittedName>
        <fullName evidence="2">Uncharacterized protein</fullName>
    </submittedName>
</protein>
<feature type="compositionally biased region" description="Polar residues" evidence="1">
    <location>
        <begin position="60"/>
        <end position="69"/>
    </location>
</feature>
<dbReference type="EnsemblMetazoa" id="ACHR009025-RA">
    <property type="protein sequence ID" value="ACHR009025-PA"/>
    <property type="gene ID" value="ACHR009025"/>
</dbReference>
<feature type="region of interest" description="Disordered" evidence="1">
    <location>
        <begin position="60"/>
        <end position="92"/>
    </location>
</feature>
<evidence type="ECO:0000313" key="3">
    <source>
        <dbReference type="Proteomes" id="UP000075881"/>
    </source>
</evidence>
<keyword evidence="3" id="KW-1185">Reference proteome</keyword>
<evidence type="ECO:0000256" key="1">
    <source>
        <dbReference type="SAM" id="MobiDB-lite"/>
    </source>
</evidence>
<proteinExistence type="predicted"/>
<evidence type="ECO:0000313" key="2">
    <source>
        <dbReference type="EnsemblMetazoa" id="ACHR009025-PA"/>
    </source>
</evidence>
<name>A0A182KE38_9DIPT</name>
<organism evidence="2 3">
    <name type="scientific">Anopheles christyi</name>
    <dbReference type="NCBI Taxonomy" id="43041"/>
    <lineage>
        <taxon>Eukaryota</taxon>
        <taxon>Metazoa</taxon>
        <taxon>Ecdysozoa</taxon>
        <taxon>Arthropoda</taxon>
        <taxon>Hexapoda</taxon>
        <taxon>Insecta</taxon>
        <taxon>Pterygota</taxon>
        <taxon>Neoptera</taxon>
        <taxon>Endopterygota</taxon>
        <taxon>Diptera</taxon>
        <taxon>Nematocera</taxon>
        <taxon>Culicoidea</taxon>
        <taxon>Culicidae</taxon>
        <taxon>Anophelinae</taxon>
        <taxon>Anopheles</taxon>
    </lineage>
</organism>
<accession>A0A182KE38</accession>